<organism evidence="1 2">
    <name type="scientific">Weissella minor</name>
    <dbReference type="NCBI Taxonomy" id="1620"/>
    <lineage>
        <taxon>Bacteria</taxon>
        <taxon>Bacillati</taxon>
        <taxon>Bacillota</taxon>
        <taxon>Bacilli</taxon>
        <taxon>Lactobacillales</taxon>
        <taxon>Lactobacillaceae</taxon>
        <taxon>Weissella</taxon>
    </lineage>
</organism>
<dbReference type="PATRIC" id="fig|1620.3.peg.1748"/>
<keyword evidence="2" id="KW-1185">Reference proteome</keyword>
<sequence>MPNNLENIDINLTLRSEIKCLDEFESYDLNEPATLTITDNGDYIRYIEHAPENAQMPDAKAKVMLKLQADGTVKMRRTGILNTQLHFDLGHETTTNYRTPAGNIVLTVKTTTLKIQQNTDKTVGDVLIGYDLIENDSELGHYQIAVNYQKA</sequence>
<evidence type="ECO:0000313" key="2">
    <source>
        <dbReference type="Proteomes" id="UP000051673"/>
    </source>
</evidence>
<dbReference type="SUPFAM" id="SSF50814">
    <property type="entry name" value="Lipocalins"/>
    <property type="match status" value="1"/>
</dbReference>
<dbReference type="AlphaFoldDB" id="A0A0R2JRX7"/>
<dbReference type="STRING" id="1620.IV67_GL001712"/>
<dbReference type="InterPro" id="IPR015231">
    <property type="entry name" value="DUF1934"/>
</dbReference>
<protein>
    <recommendedName>
        <fullName evidence="3">DUF1934 domain-containing protein</fullName>
    </recommendedName>
</protein>
<dbReference type="InterPro" id="IPR012674">
    <property type="entry name" value="Calycin"/>
</dbReference>
<accession>A0A0R2JRX7</accession>
<comment type="caution">
    <text evidence="1">The sequence shown here is derived from an EMBL/GenBank/DDBJ whole genome shotgun (WGS) entry which is preliminary data.</text>
</comment>
<dbReference type="OrthoDB" id="2151645at2"/>
<reference evidence="1 2" key="1">
    <citation type="journal article" date="2015" name="Genome Announc.">
        <title>Expanding the biotechnology potential of lactobacilli through comparative genomics of 213 strains and associated genera.</title>
        <authorList>
            <person name="Sun Z."/>
            <person name="Harris H.M."/>
            <person name="McCann A."/>
            <person name="Guo C."/>
            <person name="Argimon S."/>
            <person name="Zhang W."/>
            <person name="Yang X."/>
            <person name="Jeffery I.B."/>
            <person name="Cooney J.C."/>
            <person name="Kagawa T.F."/>
            <person name="Liu W."/>
            <person name="Song Y."/>
            <person name="Salvetti E."/>
            <person name="Wrobel A."/>
            <person name="Rasinkangas P."/>
            <person name="Parkhill J."/>
            <person name="Rea M.C."/>
            <person name="O'Sullivan O."/>
            <person name="Ritari J."/>
            <person name="Douillard F.P."/>
            <person name="Paul Ross R."/>
            <person name="Yang R."/>
            <person name="Briner A.E."/>
            <person name="Felis G.E."/>
            <person name="de Vos W.M."/>
            <person name="Barrangou R."/>
            <person name="Klaenhammer T.R."/>
            <person name="Caufield P.W."/>
            <person name="Cui Y."/>
            <person name="Zhang H."/>
            <person name="O'Toole P.W."/>
        </authorList>
    </citation>
    <scope>NUCLEOTIDE SEQUENCE [LARGE SCALE GENOMIC DNA]</scope>
    <source>
        <strain evidence="1 2">DSM 20014</strain>
    </source>
</reference>
<dbReference type="Proteomes" id="UP000051673">
    <property type="component" value="Unassembled WGS sequence"/>
</dbReference>
<evidence type="ECO:0000313" key="1">
    <source>
        <dbReference type="EMBL" id="KRN77354.1"/>
    </source>
</evidence>
<dbReference type="RefSeq" id="WP_057786904.1">
    <property type="nucleotide sequence ID" value="NZ_JQCD01000021.1"/>
</dbReference>
<dbReference type="Gene3D" id="2.40.128.20">
    <property type="match status" value="1"/>
</dbReference>
<dbReference type="EMBL" id="JQCD01000021">
    <property type="protein sequence ID" value="KRN77354.1"/>
    <property type="molecule type" value="Genomic_DNA"/>
</dbReference>
<gene>
    <name evidence="1" type="ORF">IV67_GL001712</name>
</gene>
<name>A0A0R2JRX7_9LACO</name>
<proteinExistence type="predicted"/>
<evidence type="ECO:0008006" key="3">
    <source>
        <dbReference type="Google" id="ProtNLM"/>
    </source>
</evidence>
<dbReference type="Pfam" id="PF09148">
    <property type="entry name" value="DUF1934"/>
    <property type="match status" value="1"/>
</dbReference>